<evidence type="ECO:0000256" key="10">
    <source>
        <dbReference type="ARBA" id="ARBA00023136"/>
    </source>
</evidence>
<keyword evidence="7" id="KW-0106">Calcium</keyword>
<dbReference type="PANTHER" id="PTHR13800">
    <property type="entry name" value="TRANSIENT RECEPTOR POTENTIAL CATION CHANNEL, SUBFAMILY M, MEMBER 6"/>
    <property type="match status" value="1"/>
</dbReference>
<keyword evidence="8 12" id="KW-1133">Transmembrane helix</keyword>
<dbReference type="Pfam" id="PF25508">
    <property type="entry name" value="TRPM2"/>
    <property type="match status" value="1"/>
</dbReference>
<keyword evidence="4" id="KW-0109">Calcium transport</keyword>
<feature type="domain" description="TRPM-like" evidence="14">
    <location>
        <begin position="473"/>
        <end position="691"/>
    </location>
</feature>
<dbReference type="Pfam" id="PF18139">
    <property type="entry name" value="LSDAT_euk"/>
    <property type="match status" value="1"/>
</dbReference>
<feature type="domain" description="TRPM SLOG" evidence="13">
    <location>
        <begin position="86"/>
        <end position="341"/>
    </location>
</feature>
<proteinExistence type="predicted"/>
<evidence type="ECO:0000256" key="7">
    <source>
        <dbReference type="ARBA" id="ARBA00022837"/>
    </source>
</evidence>
<dbReference type="InterPro" id="IPR015797">
    <property type="entry name" value="NUDIX_hydrolase-like_dom_sf"/>
</dbReference>
<evidence type="ECO:0000256" key="6">
    <source>
        <dbReference type="ARBA" id="ARBA00022692"/>
    </source>
</evidence>
<keyword evidence="10 12" id="KW-0472">Membrane</keyword>
<evidence type="ECO:0000256" key="4">
    <source>
        <dbReference type="ARBA" id="ARBA00022568"/>
    </source>
</evidence>
<feature type="transmembrane region" description="Helical" evidence="12">
    <location>
        <begin position="863"/>
        <end position="881"/>
    </location>
</feature>
<evidence type="ECO:0000256" key="9">
    <source>
        <dbReference type="ARBA" id="ARBA00023065"/>
    </source>
</evidence>
<evidence type="ECO:0000256" key="12">
    <source>
        <dbReference type="SAM" id="Phobius"/>
    </source>
</evidence>
<evidence type="ECO:0000256" key="1">
    <source>
        <dbReference type="ARBA" id="ARBA00004651"/>
    </source>
</evidence>
<evidence type="ECO:0000256" key="11">
    <source>
        <dbReference type="ARBA" id="ARBA00023303"/>
    </source>
</evidence>
<evidence type="ECO:0000256" key="3">
    <source>
        <dbReference type="ARBA" id="ARBA00022475"/>
    </source>
</evidence>
<dbReference type="EMBL" id="GEDV01010198">
    <property type="protein sequence ID" value="JAP78359.1"/>
    <property type="molecule type" value="Transcribed_RNA"/>
</dbReference>
<reference evidence="15" key="1">
    <citation type="journal article" date="2016" name="Ticks Tick Borne Dis.">
        <title>De novo assembly and annotation of the salivary gland transcriptome of Rhipicephalus appendiculatus male and female ticks during blood feeding.</title>
        <authorList>
            <person name="de Castro M.H."/>
            <person name="de Klerk D."/>
            <person name="Pienaar R."/>
            <person name="Latif A.A."/>
            <person name="Rees D.J."/>
            <person name="Mans B.J."/>
        </authorList>
    </citation>
    <scope>NUCLEOTIDE SEQUENCE</scope>
    <source>
        <tissue evidence="15">Salivary glands</tissue>
    </source>
</reference>
<dbReference type="Gene3D" id="3.90.79.10">
    <property type="entry name" value="Nucleoside Triphosphate Pyrophosphohydrolase"/>
    <property type="match status" value="1"/>
</dbReference>
<feature type="transmembrane region" description="Helical" evidence="12">
    <location>
        <begin position="893"/>
        <end position="915"/>
    </location>
</feature>
<keyword evidence="11" id="KW-0407">Ion channel</keyword>
<feature type="transmembrane region" description="Helical" evidence="12">
    <location>
        <begin position="927"/>
        <end position="951"/>
    </location>
</feature>
<evidence type="ECO:0000256" key="2">
    <source>
        <dbReference type="ARBA" id="ARBA00022448"/>
    </source>
</evidence>
<evidence type="ECO:0000256" key="5">
    <source>
        <dbReference type="ARBA" id="ARBA00022673"/>
    </source>
</evidence>
<feature type="transmembrane region" description="Helical" evidence="12">
    <location>
        <begin position="720"/>
        <end position="738"/>
    </location>
</feature>
<dbReference type="InterPro" id="IPR050927">
    <property type="entry name" value="TRPM"/>
</dbReference>
<feature type="transmembrane region" description="Helical" evidence="12">
    <location>
        <begin position="1057"/>
        <end position="1082"/>
    </location>
</feature>
<keyword evidence="6 12" id="KW-0812">Transmembrane</keyword>
<accession>A0A131YGJ1</accession>
<evidence type="ECO:0000259" key="13">
    <source>
        <dbReference type="Pfam" id="PF18139"/>
    </source>
</evidence>
<dbReference type="GO" id="GO:0005262">
    <property type="term" value="F:calcium channel activity"/>
    <property type="evidence" value="ECO:0007669"/>
    <property type="project" value="UniProtKB-KW"/>
</dbReference>
<keyword evidence="3" id="KW-1003">Cell membrane</keyword>
<evidence type="ECO:0000313" key="15">
    <source>
        <dbReference type="EMBL" id="JAP78359.1"/>
    </source>
</evidence>
<dbReference type="InterPro" id="IPR057366">
    <property type="entry name" value="TRPM-like"/>
</dbReference>
<keyword evidence="9" id="KW-0406">Ion transport</keyword>
<feature type="transmembrane region" description="Helical" evidence="12">
    <location>
        <begin position="1118"/>
        <end position="1135"/>
    </location>
</feature>
<name>A0A131YGJ1_RHIAP</name>
<feature type="transmembrane region" description="Helical" evidence="12">
    <location>
        <begin position="972"/>
        <end position="993"/>
    </location>
</feature>
<organism evidence="15">
    <name type="scientific">Rhipicephalus appendiculatus</name>
    <name type="common">Brown ear tick</name>
    <dbReference type="NCBI Taxonomy" id="34631"/>
    <lineage>
        <taxon>Eukaryota</taxon>
        <taxon>Metazoa</taxon>
        <taxon>Ecdysozoa</taxon>
        <taxon>Arthropoda</taxon>
        <taxon>Chelicerata</taxon>
        <taxon>Arachnida</taxon>
        <taxon>Acari</taxon>
        <taxon>Parasitiformes</taxon>
        <taxon>Ixodida</taxon>
        <taxon>Ixodoidea</taxon>
        <taxon>Ixodidae</taxon>
        <taxon>Rhipicephalinae</taxon>
        <taxon>Rhipicephalus</taxon>
        <taxon>Rhipicephalus</taxon>
    </lineage>
</organism>
<feature type="transmembrane region" description="Helical" evidence="12">
    <location>
        <begin position="836"/>
        <end position="857"/>
    </location>
</feature>
<keyword evidence="5" id="KW-0107">Calcium channel</keyword>
<keyword evidence="2" id="KW-0813">Transport</keyword>
<comment type="subcellular location">
    <subcellularLocation>
        <location evidence="1">Cell membrane</location>
        <topology evidence="1">Multi-pass membrane protein</topology>
    </subcellularLocation>
</comment>
<protein>
    <submittedName>
        <fullName evidence="15">Trp logous cation channel protein</fullName>
    </submittedName>
</protein>
<sequence>MKRNESGVSRFGSFFRRRTLRRIRDSTDNDSDAEIPLVPSPPLVRQSSVQRQTSAVDDDASTQRYLLSRGGIRFWKNFAYEAESRPYIRVRHDIDPDQVCGVLVQEWLFSAPRIALVLISHVGPLGDWADARRLEGFRRGLLRAANATPMWLLTNGFNTGLAKLVGDAVSHELRRRQALRCHKHPNRTRATLPPLRLLGIVREDMLVNADLLDGRQADVQIENEGNRPDEGKFELNPDHSNYVLVRDETVNRTGLNHFVLRLEQRLINLSDQAPTAAASGGGDKEGGVAELPLIALLVSGGDGCARLVLEHLKRHLPVVVFEGSGGLADLLAFAYREVQRRSPAVWDAEFVENFLKPELASMLCLLYPAYRDNALARNLLRDRIVECARLSCQSHCLTLVDIRSRSCDLTRLDEILLNAFFKAQRPERVLRYNQMKKDLMLTIDWNCPDVAMSQVFLKDPSCKFQVDRDIFEEALIRPGREEFVQIFLERGFRVHKYLTPRRLKQLFKKVQGEQFFRSVCWEGALGRSPFSKLGKHFVDTELNWLIETLTGLHNFVDSQELSMNAAGIYTLDPGAAERKSLALLALWCAFTQRTALGKRLWQCCDQPIHLALLVSMTYGRLANLVHEGNTKKDLSDACEEFASMATGVLDCSYQEATCRAYDVLSEENPDWGHRTAVDIAAQANNRKFLAHPCCQRWITNLFMGRISVRDLTWGPLAVPMWLKIILCAFLVFPMYVWVRFKSDPHEMEYKEEADIEEEKDERECDEDALLPDGSRAIDILPQQQQDMLPGLMSETKVSFQPEVVTTLLRERELFVPSPPPLWNMVYQMWSAPITKFWTFQIFYIGYLALFSVAVLLPSCGNRYVDMAVCAWTALIALESTRRTYVLHKRYHDVPLFLRCVEVLLIAAFVAVYVVARVLGPTPLFSPYSVKVVLCAALLGFYYRQIVIYLPISPTLGPLLYKVRLMVAEDFVNFMRMALLVIISGGIVAHALLYPDYPFNLELLRRTFHRAWFSLFLTPIADLEGDPRCFTLKAPLNHSAEECRISEYTDYTCTNPGVWPYFFVIQFLVLLKLVLLTLLYALFSHTAQKIESASDDIWKFQRYKLVVDFMNRLCLPPPLNLFSYIIALLEFLWRLLTCRFCRTTHQLDGHPELAKSQLRLSEKDYNYWKHLASQYSQRKSEERDLEDKKRKQLESLSYFLEDMDHQRHALSLLKGQIQELQRTVGKSFSYLQTLKNATDRPGELGGLLPGAVHVLSRKSPYPSTRVLRYPVPDKYVAWQVLWLEYDPVAYSRPRTDFPAHLQPHVDEDILELKLASDGGPVPSFAWNSVSTSPAGVSINRQSWIRDADGLPIIYRLDAQGMPMNPIGRTGLRGRGALPRWGPNHYVLFIITRWQRAKVHLVGGRGLEVVLMRVFRTDHFSLPGDFVPGEAKYDTLKLLFKPETLAKCETEDDIKEFFRSCHIEEEGADEPLVECRQRGYMDDPMNTDHCWRETELWNIHYDGAENLQDKMQNHLLWRLVTEDLFTKLPLGQSVLLHEVTKSLQASII</sequence>
<evidence type="ECO:0000259" key="14">
    <source>
        <dbReference type="Pfam" id="PF25508"/>
    </source>
</evidence>
<evidence type="ECO:0000256" key="8">
    <source>
        <dbReference type="ARBA" id="ARBA00022989"/>
    </source>
</evidence>
<dbReference type="Pfam" id="PF25969">
    <property type="entry name" value="NUDT9_N"/>
    <property type="match status" value="1"/>
</dbReference>
<dbReference type="PANTHER" id="PTHR13800:SF1">
    <property type="entry name" value="TRANSIENT RECEPTOR POTENTIAL CATION CHANNEL TRPM"/>
    <property type="match status" value="1"/>
</dbReference>
<dbReference type="CDD" id="cd03670">
    <property type="entry name" value="NUDIX_ADPRase_Nudt9"/>
    <property type="match status" value="1"/>
</dbReference>
<dbReference type="SUPFAM" id="SSF55811">
    <property type="entry name" value="Nudix"/>
    <property type="match status" value="1"/>
</dbReference>
<dbReference type="InterPro" id="IPR041491">
    <property type="entry name" value="TRPM_SLOG"/>
</dbReference>
<dbReference type="GO" id="GO:0005886">
    <property type="term" value="C:plasma membrane"/>
    <property type="evidence" value="ECO:0007669"/>
    <property type="project" value="UniProtKB-SubCell"/>
</dbReference>